<dbReference type="Proteomes" id="UP000234789">
    <property type="component" value="Unassembled WGS sequence"/>
</dbReference>
<comment type="caution">
    <text evidence="5">The sequence shown here is derived from an EMBL/GenBank/DDBJ whole genome shotgun (WGS) entry which is preliminary data.</text>
</comment>
<evidence type="ECO:0000256" key="3">
    <source>
        <dbReference type="ARBA" id="ARBA00022729"/>
    </source>
</evidence>
<dbReference type="RefSeq" id="WP_101808951.1">
    <property type="nucleotide sequence ID" value="NZ_NFEZ01000004.1"/>
</dbReference>
<name>A0A2N5N4Z0_9BACL</name>
<feature type="domain" description="Periplasmic binding protein" evidence="4">
    <location>
        <begin position="47"/>
        <end position="287"/>
    </location>
</feature>
<dbReference type="AlphaFoldDB" id="A0A2N5N4Z0"/>
<evidence type="ECO:0000256" key="2">
    <source>
        <dbReference type="ARBA" id="ARBA00007639"/>
    </source>
</evidence>
<proteinExistence type="inferred from homology"/>
<reference evidence="5 6" key="1">
    <citation type="submission" date="2017-05" db="EMBL/GenBank/DDBJ databases">
        <title>Functional genome analysis of Paenibacillus pasadenensis strain R16: insights on endophytic life style and antifungal activity.</title>
        <authorList>
            <person name="Passera A."/>
            <person name="Marcolungo L."/>
            <person name="Casati P."/>
            <person name="Brasca M."/>
            <person name="Quaglino F."/>
            <person name="Delledonne M."/>
        </authorList>
    </citation>
    <scope>NUCLEOTIDE SEQUENCE [LARGE SCALE GENOMIC DNA]</scope>
    <source>
        <strain evidence="5 6">R16</strain>
    </source>
</reference>
<dbReference type="Gene3D" id="3.40.50.2300">
    <property type="match status" value="2"/>
</dbReference>
<keyword evidence="5" id="KW-0762">Sugar transport</keyword>
<sequence length="324" mass="35625">MRMKVKKSLFAAACAAILLGGLLALSGSVFDSPKRPVIYMIVKVDREDYEFWRLIRAGAQAAAKEHGCDFVFWGPKYENDAQEQIELVKRAIEKKPDAIIISAVDQYLLSDAAKQVADHGIKLLLLDSDIHSDVSRSFITTDNAAAAVDLGHHLLDRLRAGGEIGIVSSTMNATTAIDREKGFKEAVEASADSRASIAFKEYSQENVDKSYHLTKELLRKNPNVTGLYGVNQQALEGIAIAVRELGVQDRISVVGFDSSRLIIKGLEDGIIQAIVVQKPFNMGYASIISALKDKSETILTGYELITKETMYSPQNEKLLFPFAE</sequence>
<dbReference type="EMBL" id="NFEZ01000004">
    <property type="protein sequence ID" value="PLT45408.1"/>
    <property type="molecule type" value="Genomic_DNA"/>
</dbReference>
<evidence type="ECO:0000313" key="6">
    <source>
        <dbReference type="Proteomes" id="UP000234789"/>
    </source>
</evidence>
<dbReference type="GO" id="GO:0030313">
    <property type="term" value="C:cell envelope"/>
    <property type="evidence" value="ECO:0007669"/>
    <property type="project" value="UniProtKB-SubCell"/>
</dbReference>
<keyword evidence="3" id="KW-0732">Signal</keyword>
<keyword evidence="6" id="KW-1185">Reference proteome</keyword>
<keyword evidence="5" id="KW-0813">Transport</keyword>
<evidence type="ECO:0000313" key="5">
    <source>
        <dbReference type="EMBL" id="PLT45408.1"/>
    </source>
</evidence>
<dbReference type="InterPro" id="IPR028082">
    <property type="entry name" value="Peripla_BP_I"/>
</dbReference>
<dbReference type="PANTHER" id="PTHR46847">
    <property type="entry name" value="D-ALLOSE-BINDING PERIPLASMIC PROTEIN-RELATED"/>
    <property type="match status" value="1"/>
</dbReference>
<evidence type="ECO:0000259" key="4">
    <source>
        <dbReference type="Pfam" id="PF13407"/>
    </source>
</evidence>
<dbReference type="GO" id="GO:0030246">
    <property type="term" value="F:carbohydrate binding"/>
    <property type="evidence" value="ECO:0007669"/>
    <property type="project" value="UniProtKB-ARBA"/>
</dbReference>
<dbReference type="SUPFAM" id="SSF53822">
    <property type="entry name" value="Periplasmic binding protein-like I"/>
    <property type="match status" value="1"/>
</dbReference>
<gene>
    <name evidence="5" type="ORF">B8V81_3839</name>
</gene>
<organism evidence="5 6">
    <name type="scientific">Paenibacillus pasadenensis</name>
    <dbReference type="NCBI Taxonomy" id="217090"/>
    <lineage>
        <taxon>Bacteria</taxon>
        <taxon>Bacillati</taxon>
        <taxon>Bacillota</taxon>
        <taxon>Bacilli</taxon>
        <taxon>Bacillales</taxon>
        <taxon>Paenibacillaceae</taxon>
        <taxon>Paenibacillus</taxon>
    </lineage>
</organism>
<comment type="similarity">
    <text evidence="2">Belongs to the bacterial solute-binding protein 2 family.</text>
</comment>
<dbReference type="Pfam" id="PF13407">
    <property type="entry name" value="Peripla_BP_4"/>
    <property type="match status" value="1"/>
</dbReference>
<dbReference type="InterPro" id="IPR025997">
    <property type="entry name" value="SBP_2_dom"/>
</dbReference>
<protein>
    <submittedName>
        <fullName evidence="5">ABC-type sugar transport system, periplasmic component</fullName>
    </submittedName>
</protein>
<comment type="subcellular location">
    <subcellularLocation>
        <location evidence="1">Cell envelope</location>
    </subcellularLocation>
</comment>
<dbReference type="PANTHER" id="PTHR46847:SF1">
    <property type="entry name" value="D-ALLOSE-BINDING PERIPLASMIC PROTEIN-RELATED"/>
    <property type="match status" value="1"/>
</dbReference>
<accession>A0A2N5N4Z0</accession>
<evidence type="ECO:0000256" key="1">
    <source>
        <dbReference type="ARBA" id="ARBA00004196"/>
    </source>
</evidence>